<proteinExistence type="predicted"/>
<reference evidence="1" key="1">
    <citation type="submission" date="2020-04" db="EMBL/GenBank/DDBJ databases">
        <authorList>
            <person name="Alioto T."/>
            <person name="Alioto T."/>
            <person name="Gomez Garrido J."/>
        </authorList>
    </citation>
    <scope>NUCLEOTIDE SEQUENCE</scope>
    <source>
        <strain evidence="1">A484AB</strain>
    </source>
</reference>
<comment type="caution">
    <text evidence="1">The sequence shown here is derived from an EMBL/GenBank/DDBJ whole genome shotgun (WGS) entry which is preliminary data.</text>
</comment>
<evidence type="ECO:0000313" key="1">
    <source>
        <dbReference type="EMBL" id="CAB4021575.1"/>
    </source>
</evidence>
<organism evidence="1 2">
    <name type="scientific">Paramuricea clavata</name>
    <name type="common">Red gorgonian</name>
    <name type="synonym">Violescent sea-whip</name>
    <dbReference type="NCBI Taxonomy" id="317549"/>
    <lineage>
        <taxon>Eukaryota</taxon>
        <taxon>Metazoa</taxon>
        <taxon>Cnidaria</taxon>
        <taxon>Anthozoa</taxon>
        <taxon>Octocorallia</taxon>
        <taxon>Malacalcyonacea</taxon>
        <taxon>Plexauridae</taxon>
        <taxon>Paramuricea</taxon>
    </lineage>
</organism>
<sequence length="132" mass="15905">MRIENGRTKKYTCKQRAQTAQLLGNRPAIQLNYRLESSRYRRFWNSHQKMINQPEFPPEDDYRAKHIDRRMRWRTLFLSQSRECNGRTQHTFGFNSNRTPPPIAEMAKFEKRMTNMIACIFKIQESQLPIPK</sequence>
<dbReference type="EMBL" id="CACRXK020011508">
    <property type="protein sequence ID" value="CAB4021575.1"/>
    <property type="molecule type" value="Genomic_DNA"/>
</dbReference>
<name>A0A7D9L1J5_PARCT</name>
<keyword evidence="2" id="KW-1185">Reference proteome</keyword>
<evidence type="ECO:0000313" key="2">
    <source>
        <dbReference type="Proteomes" id="UP001152795"/>
    </source>
</evidence>
<gene>
    <name evidence="1" type="ORF">PACLA_8A012321</name>
</gene>
<dbReference type="Proteomes" id="UP001152795">
    <property type="component" value="Unassembled WGS sequence"/>
</dbReference>
<protein>
    <submittedName>
        <fullName evidence="1">Uncharacterized protein</fullName>
    </submittedName>
</protein>
<accession>A0A7D9L1J5</accession>
<dbReference type="AlphaFoldDB" id="A0A7D9L1J5"/>